<keyword evidence="6" id="KW-0479">Metal-binding</keyword>
<evidence type="ECO:0000256" key="7">
    <source>
        <dbReference type="ARBA" id="ARBA00022898"/>
    </source>
</evidence>
<sequence length="299" mass="33818">MTVENSLSFLFNWKALPYHAPVLIAKHLNYFKDENVNVMILEPTDPSDVTHLIGSGRVDMGFKAMIHTIAASTKYPVSSIGTLLDEPFTGVIYVSDEANNFQEWKDISILKGKRIGYVGHFGKLILDELMERNGLAPSEYEAIRVGMNVTQAIKDGTIDAGVGLENVQMVELEQTYKGVHMLRIDELADLGCCCFCSILYIANDNFVKAHPELVASFMKAVKRATDYIVKDPNGAYDLLCKISPEMDTKVNKEIYHRSLVYLSKDLLNVERDWNKVTNYCKHLKIIDQSFVQNYTNEFV</sequence>
<dbReference type="GO" id="GO:0046872">
    <property type="term" value="F:metal ion binding"/>
    <property type="evidence" value="ECO:0007669"/>
    <property type="project" value="UniProtKB-KW"/>
</dbReference>
<dbReference type="OrthoDB" id="434407at2759"/>
<evidence type="ECO:0000256" key="6">
    <source>
        <dbReference type="ARBA" id="ARBA00022723"/>
    </source>
</evidence>
<keyword evidence="9 11" id="KW-0408">Iron</keyword>
<dbReference type="STRING" id="796925.A0A137PF13"/>
<keyword evidence="5" id="KW-0808">Transferase</keyword>
<proteinExistence type="inferred from homology"/>
<evidence type="ECO:0000313" key="13">
    <source>
        <dbReference type="EMBL" id="KXN73593.1"/>
    </source>
</evidence>
<evidence type="ECO:0000256" key="10">
    <source>
        <dbReference type="ARBA" id="ARBA00048179"/>
    </source>
</evidence>
<evidence type="ECO:0000256" key="4">
    <source>
        <dbReference type="ARBA" id="ARBA00011738"/>
    </source>
</evidence>
<comment type="cofactor">
    <cofactor evidence="11">
        <name>Fe cation</name>
        <dbReference type="ChEBI" id="CHEBI:24875"/>
    </cofactor>
</comment>
<accession>A0A137PF13</accession>
<name>A0A137PF13_CONC2</name>
<dbReference type="Proteomes" id="UP000070444">
    <property type="component" value="Unassembled WGS sequence"/>
</dbReference>
<dbReference type="InterPro" id="IPR027939">
    <property type="entry name" value="NMT1/THI5"/>
</dbReference>
<dbReference type="AlphaFoldDB" id="A0A137PF13"/>
<dbReference type="SUPFAM" id="SSF53850">
    <property type="entry name" value="Periplasmic binding protein-like II"/>
    <property type="match status" value="1"/>
</dbReference>
<dbReference type="EMBL" id="KQ964434">
    <property type="protein sequence ID" value="KXN73593.1"/>
    <property type="molecule type" value="Genomic_DNA"/>
</dbReference>
<evidence type="ECO:0000256" key="8">
    <source>
        <dbReference type="ARBA" id="ARBA00022977"/>
    </source>
</evidence>
<gene>
    <name evidence="13" type="ORF">CONCODRAFT_77259</name>
</gene>
<evidence type="ECO:0000256" key="11">
    <source>
        <dbReference type="RuleBase" id="RU367015"/>
    </source>
</evidence>
<evidence type="ECO:0000256" key="3">
    <source>
        <dbReference type="ARBA" id="ARBA00009406"/>
    </source>
</evidence>
<dbReference type="GO" id="GO:0009228">
    <property type="term" value="P:thiamine biosynthetic process"/>
    <property type="evidence" value="ECO:0007669"/>
    <property type="project" value="UniProtKB-UniRule"/>
</dbReference>
<comment type="catalytic activity">
    <reaction evidence="10">
        <text>N(6)-(pyridoxal phosphate)-L-lysyl-[4-amino-5-hydroxymethyl-2-methylpyrimidine phosphate synthase] + L-histidyl-[4-amino-5-hydroxymethyl-2-methylpyrimidine phosphate synthase] + 2 Fe(3+) + 4 H2O = L-lysyl-[4-amino-5-hydroxymethyl-2-methylpyrimidine phosphate synthase] + (2S)-2-amino-5-hydroxy-4-oxopentanoyl-[4-amino-5-hydroxymethyl-2-methylpyrimidine phosphate synthase] + 4-amino-2-methyl-5-(phosphooxymethyl)pyrimidine + 3-oxopropanoate + 2 Fe(2+) + 2 H(+)</text>
        <dbReference type="Rhea" id="RHEA:65756"/>
        <dbReference type="Rhea" id="RHEA-COMP:16892"/>
        <dbReference type="Rhea" id="RHEA-COMP:16893"/>
        <dbReference type="Rhea" id="RHEA-COMP:16894"/>
        <dbReference type="Rhea" id="RHEA-COMP:16895"/>
        <dbReference type="ChEBI" id="CHEBI:15377"/>
        <dbReference type="ChEBI" id="CHEBI:15378"/>
        <dbReference type="ChEBI" id="CHEBI:29033"/>
        <dbReference type="ChEBI" id="CHEBI:29034"/>
        <dbReference type="ChEBI" id="CHEBI:29969"/>
        <dbReference type="ChEBI" id="CHEBI:29979"/>
        <dbReference type="ChEBI" id="CHEBI:33190"/>
        <dbReference type="ChEBI" id="CHEBI:58354"/>
        <dbReference type="ChEBI" id="CHEBI:143915"/>
        <dbReference type="ChEBI" id="CHEBI:157692"/>
    </reaction>
    <physiologicalReaction direction="left-to-right" evidence="10">
        <dbReference type="Rhea" id="RHEA:65757"/>
    </physiologicalReaction>
</comment>
<keyword evidence="7 11" id="KW-0663">Pyridoxal phosphate</keyword>
<dbReference type="Gene3D" id="3.40.190.10">
    <property type="entry name" value="Periplasmic binding protein-like II"/>
    <property type="match status" value="2"/>
</dbReference>
<dbReference type="GO" id="GO:0016740">
    <property type="term" value="F:transferase activity"/>
    <property type="evidence" value="ECO:0007669"/>
    <property type="project" value="UniProtKB-KW"/>
</dbReference>
<comment type="subunit">
    <text evidence="4 11">Homodimer.</text>
</comment>
<comment type="similarity">
    <text evidence="3 11">Belongs to the NMT1/THI5 family.</text>
</comment>
<protein>
    <recommendedName>
        <fullName evidence="11">4-amino-5-hydroxymethyl-2-methylpyrimidine phosphate synthase</fullName>
        <shortName evidence="11">HMP-P synthase</shortName>
        <shortName evidence="11">Hydroxymethylpyrimidine phosphate synthase</shortName>
    </recommendedName>
</protein>
<keyword evidence="14" id="KW-1185">Reference proteome</keyword>
<dbReference type="InterPro" id="IPR015168">
    <property type="entry name" value="SsuA/THI5"/>
</dbReference>
<comment type="function">
    <text evidence="1 11">Responsible for the formation of the pyrimidine heterocycle in the thiamine biosynthesis pathway. Catalyzes the formation of hydroxymethylpyrimidine phosphate (HMP-P) from histidine and pyridoxal phosphate (PLP). The protein uses PLP and the active site histidine to form HMP-P, generating an inactive enzyme. The enzyme can only undergo a single turnover, which suggests it is a suicide enzyme.</text>
</comment>
<dbReference type="Pfam" id="PF09084">
    <property type="entry name" value="NMT1"/>
    <property type="match status" value="1"/>
</dbReference>
<evidence type="ECO:0000256" key="2">
    <source>
        <dbReference type="ARBA" id="ARBA00004948"/>
    </source>
</evidence>
<dbReference type="PANTHER" id="PTHR31528">
    <property type="entry name" value="4-AMINO-5-HYDROXYMETHYL-2-METHYLPYRIMIDINE PHOSPHATE SYNTHASE THI11-RELATED"/>
    <property type="match status" value="1"/>
</dbReference>
<feature type="domain" description="SsuA/THI5-like" evidence="12">
    <location>
        <begin position="17"/>
        <end position="235"/>
    </location>
</feature>
<keyword evidence="8 11" id="KW-0784">Thiamine biosynthesis</keyword>
<organism evidence="13 14">
    <name type="scientific">Conidiobolus coronatus (strain ATCC 28846 / CBS 209.66 / NRRL 28638)</name>
    <name type="common">Delacroixia coronata</name>
    <dbReference type="NCBI Taxonomy" id="796925"/>
    <lineage>
        <taxon>Eukaryota</taxon>
        <taxon>Fungi</taxon>
        <taxon>Fungi incertae sedis</taxon>
        <taxon>Zoopagomycota</taxon>
        <taxon>Entomophthoromycotina</taxon>
        <taxon>Entomophthoromycetes</taxon>
        <taxon>Entomophthorales</taxon>
        <taxon>Ancylistaceae</taxon>
        <taxon>Conidiobolus</taxon>
    </lineage>
</organism>
<comment type="pathway">
    <text evidence="2 11">Cofactor biosynthesis; thiamine diphosphate biosynthesis.</text>
</comment>
<evidence type="ECO:0000313" key="14">
    <source>
        <dbReference type="Proteomes" id="UP000070444"/>
    </source>
</evidence>
<evidence type="ECO:0000256" key="5">
    <source>
        <dbReference type="ARBA" id="ARBA00022679"/>
    </source>
</evidence>
<evidence type="ECO:0000256" key="9">
    <source>
        <dbReference type="ARBA" id="ARBA00023004"/>
    </source>
</evidence>
<dbReference type="OMA" id="TKHYGMT"/>
<reference evidence="13 14" key="1">
    <citation type="journal article" date="2015" name="Genome Biol. Evol.">
        <title>Phylogenomic analyses indicate that early fungi evolved digesting cell walls of algal ancestors of land plants.</title>
        <authorList>
            <person name="Chang Y."/>
            <person name="Wang S."/>
            <person name="Sekimoto S."/>
            <person name="Aerts A.L."/>
            <person name="Choi C."/>
            <person name="Clum A."/>
            <person name="LaButti K.M."/>
            <person name="Lindquist E.A."/>
            <person name="Yee Ngan C."/>
            <person name="Ohm R.A."/>
            <person name="Salamov A.A."/>
            <person name="Grigoriev I.V."/>
            <person name="Spatafora J.W."/>
            <person name="Berbee M.L."/>
        </authorList>
    </citation>
    <scope>NUCLEOTIDE SEQUENCE [LARGE SCALE GENOMIC DNA]</scope>
    <source>
        <strain evidence="13 14">NRRL 28638</strain>
    </source>
</reference>
<dbReference type="UniPathway" id="UPA00060"/>
<evidence type="ECO:0000256" key="1">
    <source>
        <dbReference type="ARBA" id="ARBA00003469"/>
    </source>
</evidence>
<evidence type="ECO:0000259" key="12">
    <source>
        <dbReference type="Pfam" id="PF09084"/>
    </source>
</evidence>
<dbReference type="GO" id="GO:0009229">
    <property type="term" value="P:thiamine diphosphate biosynthetic process"/>
    <property type="evidence" value="ECO:0007669"/>
    <property type="project" value="UniProtKB-UniRule"/>
</dbReference>
<dbReference type="PANTHER" id="PTHR31528:SF1">
    <property type="entry name" value="4-AMINO-5-HYDROXYMETHYL-2-METHYLPYRIMIDINE PHOSPHATE SYNTHASE THI11-RELATED"/>
    <property type="match status" value="1"/>
</dbReference>